<feature type="domain" description="RSE1/DDB1/CPSF1 first beta-propeller" evidence="5">
    <location>
        <begin position="64"/>
        <end position="462"/>
    </location>
</feature>
<evidence type="ECO:0008006" key="10">
    <source>
        <dbReference type="Google" id="ProtNLM"/>
    </source>
</evidence>
<dbReference type="GO" id="GO:0005634">
    <property type="term" value="C:nucleus"/>
    <property type="evidence" value="ECO:0007669"/>
    <property type="project" value="UniProtKB-SubCell"/>
</dbReference>
<reference evidence="8 9" key="1">
    <citation type="journal article" date="2014" name="Nat. Genet.">
        <title>Genome and transcriptome of the porcine whipworm Trichuris suis.</title>
        <authorList>
            <person name="Jex A.R."/>
            <person name="Nejsum P."/>
            <person name="Schwarz E.M."/>
            <person name="Hu L."/>
            <person name="Young N.D."/>
            <person name="Hall R.S."/>
            <person name="Korhonen P.K."/>
            <person name="Liao S."/>
            <person name="Thamsborg S."/>
            <person name="Xia J."/>
            <person name="Xu P."/>
            <person name="Wang S."/>
            <person name="Scheerlinck J.P."/>
            <person name="Hofmann A."/>
            <person name="Sternberg P.W."/>
            <person name="Wang J."/>
            <person name="Gasser R.B."/>
        </authorList>
    </citation>
    <scope>NUCLEOTIDE SEQUENCE [LARGE SCALE GENOMIC DNA]</scope>
    <source>
        <strain evidence="8">DCEP-RM93F</strain>
        <strain evidence="7">DCEP-RM93M</strain>
    </source>
</reference>
<dbReference type="InterPro" id="IPR036322">
    <property type="entry name" value="WD40_repeat_dom_sf"/>
</dbReference>
<comment type="subcellular location">
    <subcellularLocation>
        <location evidence="1">Nucleus</location>
    </subcellularLocation>
</comment>
<feature type="domain" description="RSE1/DDB1/CPSF1 second beta-propeller" evidence="6">
    <location>
        <begin position="565"/>
        <end position="1051"/>
    </location>
</feature>
<dbReference type="GO" id="GO:0003676">
    <property type="term" value="F:nucleic acid binding"/>
    <property type="evidence" value="ECO:0007669"/>
    <property type="project" value="InterPro"/>
</dbReference>
<evidence type="ECO:0000256" key="1">
    <source>
        <dbReference type="ARBA" id="ARBA00004123"/>
    </source>
</evidence>
<dbReference type="SUPFAM" id="SSF50978">
    <property type="entry name" value="WD40 repeat-like"/>
    <property type="match status" value="1"/>
</dbReference>
<dbReference type="Pfam" id="PF03178">
    <property type="entry name" value="CPSF_A"/>
    <property type="match status" value="1"/>
</dbReference>
<feature type="region of interest" description="Disordered" evidence="3">
    <location>
        <begin position="805"/>
        <end position="825"/>
    </location>
</feature>
<dbReference type="Pfam" id="PF10433">
    <property type="entry name" value="Beta-prop_RSE1_1st"/>
    <property type="match status" value="1"/>
</dbReference>
<dbReference type="InterPro" id="IPR050358">
    <property type="entry name" value="RSE1/DDB1/CFT1"/>
</dbReference>
<dbReference type="Gene3D" id="2.130.10.10">
    <property type="entry name" value="YVTN repeat-like/Quinoprotein amine dehydrogenase"/>
    <property type="match status" value="3"/>
</dbReference>
<dbReference type="InterPro" id="IPR015943">
    <property type="entry name" value="WD40/YVTN_repeat-like_dom_sf"/>
</dbReference>
<dbReference type="FunFam" id="2.130.10.10:FF:000100">
    <property type="entry name" value="Cleavage and polyadenylation specificity factor subunit 1"/>
    <property type="match status" value="1"/>
</dbReference>
<dbReference type="Proteomes" id="UP000030764">
    <property type="component" value="Unassembled WGS sequence"/>
</dbReference>
<organism evidence="8">
    <name type="scientific">Trichuris suis</name>
    <name type="common">pig whipworm</name>
    <dbReference type="NCBI Taxonomy" id="68888"/>
    <lineage>
        <taxon>Eukaryota</taxon>
        <taxon>Metazoa</taxon>
        <taxon>Ecdysozoa</taxon>
        <taxon>Nematoda</taxon>
        <taxon>Enoplea</taxon>
        <taxon>Dorylaimia</taxon>
        <taxon>Trichinellida</taxon>
        <taxon>Trichuridae</taxon>
        <taxon>Trichuris</taxon>
    </lineage>
</organism>
<sequence>MNDATIPYNLHKSTLRQYDLEPSFHKEIRFGLWLCGGVDLFVVVVLRNKSFALIIGRHIDEPTAVNCAVYCKLLPTQDCQLVVAANSFLRVYRLNRYAKPQACSNNAEEPPTTEITTKLECVLSEAVFGNVMAMARLQLVGYPVDALVLGFRDAKVGVIGYDEMGHCFKTLTLHCFEDEILKEGCENISSQFLMSADPESRCIALIVYGKHLGVIPFIPALAPGKWLSANTTRNTVFPDIIAAHSYVIGLNAIDSRLFHVSDICFLHGFHEPTLLLLYEPIQTTVSRVVIRKDTFCIIAVSLNLKDQTHAVIWAVSHLPFDCLYMKPVPKPVGGIVIFAMNSVIYLNQSVPPCGVLLNENGRGTSEYPFHFSTELMITLDGSSADFITPNSLVVALRSGDLFTATLLVDSLNMVKDLCFVRGDSSVIPSVLCKCSEGFLFVGSMLGNSVLLRYELTGSKAVQVRHEVLAEDNELLQPQIINDDVELYGETIVTSKTEELTVNEYSFEVADSILNFGPIRDITIGQGSDLSASYVNAVDPVVDIVCATGHGKNGALLVLQRSVRPQLLTSTLIPSAWRVWTVGCHLTSPLANSEKDTSFQGAQKFLLISKSESTMVLELTSEITELEASGFIMDELTVVAGSLLGGEYIVQVTPSKVVLIHESLCVQQISLSSTYVICDAAVTDPYVVLLTEYGRILLLKLVVKQDKYRLSYSDPEAYQTVPAVAVSIYKDVSGMFVPTSFYSSEAVSDSEASATYEASVSSEQRPAFSDTSEPLIFPVKGGADMTVDDEDLLLYGEKIESSISFGKEPTDAADNPAKKQRKTTAPQESNLLRMSKPVIKNVYPKYLSDPSTVVATYWLFVCRANGMLEIFSLPNYSLCYVVRNFPSGFQSLFDTDPMHLSLNPQEDERTDVSVQEVLVVGLGPNKARPHIFAIINDHLLIYEAFPSLNGPVGDHLALRFKRIPNITVIKTHDSICNISKRLFYFDDVSGYAGIFVAGNYPYWAIMTTHGILRIHPMHIDGQVKCFTPFHNPNCEYGFIYFNNDSCMRICQLPSHFSYDSSCPAHKVNLKCTVHFVVYLLESHTYALASSVKEPCKTMVTLLGEEKHFEPFDNESPHFIYPQLDRYSVQLFSPETWTCIPNVEIQMDEFEHITVFTEVQLKSESTMSGFENYLAFGTMCNYGDEVLIRGRLFIVDVIEVVPEPDQPLTKNKFKILYAKEQKGPVTSLCAANGYLLTGMGQKVYIWTFKDNELVGISFLDLQIYVFKMVSIRNMILVGDAFQSVSLLRYQEQFKALSLASRDHHSLEVMAIDFVIDNRHLSFLASDTNGNLFVYMLQPEGKESNGGQHLVRRADMHVGTNAICFVRLRSHVSELAKHKRAMMARRHCLYIGGGDGSLNSFLPLSEKVYRRLLLLQSMMDTVVPHVAGLNPKSCRLVRDRRKPLYNAQKNILNGNLLFAYLSTDVHVRKEVADCIGTTYQQLFDDLAELQRLTTHF</sequence>
<evidence type="ECO:0000313" key="8">
    <source>
        <dbReference type="EMBL" id="KFD67172.1"/>
    </source>
</evidence>
<evidence type="ECO:0000313" key="7">
    <source>
        <dbReference type="EMBL" id="KFD47430.1"/>
    </source>
</evidence>
<evidence type="ECO:0000256" key="3">
    <source>
        <dbReference type="SAM" id="MobiDB-lite"/>
    </source>
</evidence>
<evidence type="ECO:0000259" key="6">
    <source>
        <dbReference type="Pfam" id="PF23726"/>
    </source>
</evidence>
<name>A0A085NCH6_9BILA</name>
<evidence type="ECO:0000256" key="2">
    <source>
        <dbReference type="ARBA" id="ARBA00023242"/>
    </source>
</evidence>
<dbReference type="Pfam" id="PF23726">
    <property type="entry name" value="Beta-prop_RSE1_2nd"/>
    <property type="match status" value="1"/>
</dbReference>
<proteinExistence type="predicted"/>
<evidence type="ECO:0000313" key="9">
    <source>
        <dbReference type="Proteomes" id="UP000030764"/>
    </source>
</evidence>
<evidence type="ECO:0000259" key="5">
    <source>
        <dbReference type="Pfam" id="PF10433"/>
    </source>
</evidence>
<dbReference type="PANTHER" id="PTHR10644">
    <property type="entry name" value="DNA REPAIR/RNA PROCESSING CPSF FAMILY"/>
    <property type="match status" value="1"/>
</dbReference>
<protein>
    <recommendedName>
        <fullName evidence="10">Cleavage and polyadenylation specificity factor subunit 1</fullName>
    </recommendedName>
</protein>
<feature type="domain" description="RSE1/DDB1/CPSF1 C-terminal" evidence="4">
    <location>
        <begin position="1125"/>
        <end position="1458"/>
    </location>
</feature>
<dbReference type="EMBL" id="KL363327">
    <property type="protein sequence ID" value="KFD47430.1"/>
    <property type="molecule type" value="Genomic_DNA"/>
</dbReference>
<dbReference type="EMBL" id="KL367517">
    <property type="protein sequence ID" value="KFD67172.1"/>
    <property type="molecule type" value="Genomic_DNA"/>
</dbReference>
<dbReference type="InterPro" id="IPR018846">
    <property type="entry name" value="Beta-prop_RSE1/DDB1/CPSF1_1st"/>
</dbReference>
<dbReference type="InterPro" id="IPR058543">
    <property type="entry name" value="Beta-prop_RSE1/DDB1/CPSF1_2nd"/>
</dbReference>
<evidence type="ECO:0000259" key="4">
    <source>
        <dbReference type="Pfam" id="PF03178"/>
    </source>
</evidence>
<accession>A0A085NCH6</accession>
<keyword evidence="2" id="KW-0539">Nucleus</keyword>
<dbReference type="InterPro" id="IPR004871">
    <property type="entry name" value="RSE1/DDB1/CPSF1_C"/>
</dbReference>
<keyword evidence="9" id="KW-1185">Reference proteome</keyword>
<dbReference type="Proteomes" id="UP000030758">
    <property type="component" value="Unassembled WGS sequence"/>
</dbReference>
<gene>
    <name evidence="7" type="ORF">M513_11699</name>
    <name evidence="8" type="ORF">M514_11699</name>
</gene>